<protein>
    <submittedName>
        <fullName evidence="1">Uncharacterized protein</fullName>
    </submittedName>
</protein>
<accession>A0A382L092</accession>
<dbReference type="EMBL" id="UINC01083066">
    <property type="protein sequence ID" value="SVC28407.1"/>
    <property type="molecule type" value="Genomic_DNA"/>
</dbReference>
<proteinExistence type="predicted"/>
<sequence length="257" mass="29890">NKAGQISKTDRVFTIDGDNMVRQDFFNVVLEIDDEAQKDYVFSWCGHNVINGLTYGNGGVKLWPKHIITNMESHEKATTEQDAVDFCWMVTYFQMADTMSDVCVNGSPEQAFRGGYREGIKLSLDQGILPDKWEYLTKNHYKNLHRLAIWCSAGLDVKYGDWAILGARMGTYDTNVLRKDHTLIADYDYMQNFCKQEIFEYADETKRKQAIYDYGIKLRKHLQFRIADLDADASKWFKMVYTNPTRYGVMLTERDIK</sequence>
<reference evidence="1" key="1">
    <citation type="submission" date="2018-05" db="EMBL/GenBank/DDBJ databases">
        <authorList>
            <person name="Lanie J.A."/>
            <person name="Ng W.-L."/>
            <person name="Kazmierczak K.M."/>
            <person name="Andrzejewski T.M."/>
            <person name="Davidsen T.M."/>
            <person name="Wayne K.J."/>
            <person name="Tettelin H."/>
            <person name="Glass J.I."/>
            <person name="Rusch D."/>
            <person name="Podicherti R."/>
            <person name="Tsui H.-C.T."/>
            <person name="Winkler M.E."/>
        </authorList>
    </citation>
    <scope>NUCLEOTIDE SEQUENCE</scope>
</reference>
<dbReference type="AlphaFoldDB" id="A0A382L092"/>
<gene>
    <name evidence="1" type="ORF">METZ01_LOCUS281261</name>
</gene>
<evidence type="ECO:0000313" key="1">
    <source>
        <dbReference type="EMBL" id="SVC28407.1"/>
    </source>
</evidence>
<name>A0A382L092_9ZZZZ</name>
<feature type="non-terminal residue" evidence="1">
    <location>
        <position position="1"/>
    </location>
</feature>
<organism evidence="1">
    <name type="scientific">marine metagenome</name>
    <dbReference type="NCBI Taxonomy" id="408172"/>
    <lineage>
        <taxon>unclassified sequences</taxon>
        <taxon>metagenomes</taxon>
        <taxon>ecological metagenomes</taxon>
    </lineage>
</organism>